<dbReference type="AlphaFoldDB" id="A0A3R9B2I0"/>
<proteinExistence type="predicted"/>
<reference evidence="2 3" key="1">
    <citation type="submission" date="2018-11" db="EMBL/GenBank/DDBJ databases">
        <authorList>
            <person name="Huo Y."/>
        </authorList>
    </citation>
    <scope>NUCLEOTIDE SEQUENCE [LARGE SCALE GENOMIC DNA]</scope>
    <source>
        <strain evidence="2 3">DSM 30132</strain>
    </source>
</reference>
<feature type="region of interest" description="Disordered" evidence="1">
    <location>
        <begin position="53"/>
        <end position="76"/>
    </location>
</feature>
<name>A0A3R9B2I0_9HYPH</name>
<sequence length="76" mass="8224">MILFFIYNKHFQVNGNIDPVDEGGNEPQAARNELRVIWTGPWSGAFLLLSGNGGRGTRAEKRGSDGKAEHGLQGGI</sequence>
<dbReference type="EMBL" id="RJJT01000001">
    <property type="protein sequence ID" value="RSB86566.1"/>
    <property type="molecule type" value="Genomic_DNA"/>
</dbReference>
<comment type="caution">
    <text evidence="2">The sequence shown here is derived from an EMBL/GenBank/DDBJ whole genome shotgun (WGS) entry which is preliminary data.</text>
</comment>
<protein>
    <submittedName>
        <fullName evidence="2">Uncharacterized protein</fullName>
    </submittedName>
</protein>
<evidence type="ECO:0000256" key="1">
    <source>
        <dbReference type="SAM" id="MobiDB-lite"/>
    </source>
</evidence>
<accession>A0A3R9B2I0</accession>
<dbReference type="Proteomes" id="UP000277279">
    <property type="component" value="Unassembled WGS sequence"/>
</dbReference>
<evidence type="ECO:0000313" key="3">
    <source>
        <dbReference type="Proteomes" id="UP000277279"/>
    </source>
</evidence>
<feature type="compositionally biased region" description="Basic and acidic residues" evidence="1">
    <location>
        <begin position="57"/>
        <end position="70"/>
    </location>
</feature>
<organism evidence="2 3">
    <name type="scientific">Rhizobium pisi</name>
    <dbReference type="NCBI Taxonomy" id="574561"/>
    <lineage>
        <taxon>Bacteria</taxon>
        <taxon>Pseudomonadati</taxon>
        <taxon>Pseudomonadota</taxon>
        <taxon>Alphaproteobacteria</taxon>
        <taxon>Hyphomicrobiales</taxon>
        <taxon>Rhizobiaceae</taxon>
        <taxon>Rhizobium/Agrobacterium group</taxon>
        <taxon>Rhizobium</taxon>
    </lineage>
</organism>
<gene>
    <name evidence="2" type="ORF">EFD55_01205</name>
</gene>
<evidence type="ECO:0000313" key="2">
    <source>
        <dbReference type="EMBL" id="RSB86566.1"/>
    </source>
</evidence>